<dbReference type="Proteomes" id="UP000812844">
    <property type="component" value="Unassembled WGS sequence"/>
</dbReference>
<evidence type="ECO:0000313" key="3">
    <source>
        <dbReference type="EMBL" id="MBW3082540.1"/>
    </source>
</evidence>
<dbReference type="InterPro" id="IPR002252">
    <property type="entry name" value="Glyco_hydro_36"/>
</dbReference>
<keyword evidence="2" id="KW-0326">Glycosidase</keyword>
<evidence type="ECO:0000313" key="4">
    <source>
        <dbReference type="Proteomes" id="UP000812844"/>
    </source>
</evidence>
<organism evidence="3 4">
    <name type="scientific">Bifidobacterium phasiani</name>
    <dbReference type="NCBI Taxonomy" id="2834431"/>
    <lineage>
        <taxon>Bacteria</taxon>
        <taxon>Bacillati</taxon>
        <taxon>Actinomycetota</taxon>
        <taxon>Actinomycetes</taxon>
        <taxon>Bifidobacteriales</taxon>
        <taxon>Bifidobacteriaceae</taxon>
        <taxon>Bifidobacterium</taxon>
    </lineage>
</organism>
<evidence type="ECO:0000256" key="2">
    <source>
        <dbReference type="ARBA" id="ARBA00023295"/>
    </source>
</evidence>
<dbReference type="RefSeq" id="WP_219080819.1">
    <property type="nucleotide sequence ID" value="NZ_JAHBBD010000006.1"/>
</dbReference>
<proteinExistence type="predicted"/>
<dbReference type="PANTHER" id="PTHR43053">
    <property type="entry name" value="GLYCOSIDASE FAMILY 31"/>
    <property type="match status" value="1"/>
</dbReference>
<reference evidence="3 4" key="1">
    <citation type="submission" date="2021-05" db="EMBL/GenBank/DDBJ databases">
        <title>Phylogenetic classification of ten novel species belonging to the genus Bifidobacterium comprising B. colchicus sp. nov., B. abeli sp. nov., B. bicoloris sp. nov., B. guerezis sp. nov., B. rosaliae sp. nov., B. santillanensis sp. nov., B. argentati sp. nov., B. amazzoni sp. nov., B. pluviali sp. nov., and B. pinnaculum sp. nov.</title>
        <authorList>
            <person name="Lugli G.A."/>
            <person name="Ruiz Garcia L."/>
            <person name="Margolles A."/>
            <person name="Ventura M."/>
        </authorList>
    </citation>
    <scope>NUCLEOTIDE SEQUENCE [LARGE SCALE GENOMIC DNA]</scope>
    <source>
        <strain evidence="3 4">6T3</strain>
    </source>
</reference>
<gene>
    <name evidence="3" type="ORF">KIH73_03955</name>
</gene>
<keyword evidence="4" id="KW-1185">Reference proteome</keyword>
<dbReference type="Pfam" id="PF02065">
    <property type="entry name" value="Melibiase"/>
    <property type="match status" value="1"/>
</dbReference>
<comment type="caution">
    <text evidence="3">The sequence shown here is derived from an EMBL/GenBank/DDBJ whole genome shotgun (WGS) entry which is preliminary data.</text>
</comment>
<dbReference type="CDD" id="cd14791">
    <property type="entry name" value="GH36"/>
    <property type="match status" value="1"/>
</dbReference>
<protein>
    <submittedName>
        <fullName evidence="3">Alpha-galactosidase</fullName>
    </submittedName>
</protein>
<keyword evidence="1" id="KW-0378">Hydrolase</keyword>
<accession>A0ABS6W7Q8</accession>
<evidence type="ECO:0000256" key="1">
    <source>
        <dbReference type="ARBA" id="ARBA00022801"/>
    </source>
</evidence>
<name>A0ABS6W7Q8_9BIFI</name>
<sequence length="614" mass="66212">MLLDSIRSTLHDGPRFGRVRLLSSAGVRIADAAGVADAPDAADAAGGRTFAVTADKPGAPGTIALTWPLSDSRMFWKVGMRPSGPAQPADWDGRVPVSLVNSAPMGCLLDSADRNVLAFAYSYAKDEVLMRYGVDEERAMFTVVLDVARMPGASELLLTDRHGMAADVIRALSRWMGRRTDRFPMSPEALEPVFSTWYAYLQRIDADELLAQADGIRGLGCRSVFVDDGWQAFGHGRGYAGCGDWVPDTGKFPDLAACVARLRERHGLTTVLWVAPLLLGERSEAFARMAPYAPLPMDGDPDCGCRVLDPRRAVVRDHVADVCARLMRRYGIGGLKIDFLDQARAYQGRPLDDPACGDVEDVGEAMRMMLAQVRDVMLAQCDGVPIVEFRQPYSSPAIAPYSNVVRASDCPSDAATNRVRIVDERLVSTRRVVHGDMLLWHPQAGAEACAEQIMGSFFAVPQISVRPSAMSEEQRAACRYLLRVWRDHRDVLLGGGLDPVGVTDGYPLVSAYGDGGQVSAVYARGMVVDVDVTRTGRLLVLNASREPAVALRLHGDGRSVRVAGDAHDCRGSVVTTWDEPIAAADDASGGEAASGAGFLRLPAPAYGVLDLSVR</sequence>
<dbReference type="PANTHER" id="PTHR43053:SF3">
    <property type="entry name" value="ALPHA-GALACTOSIDASE C-RELATED"/>
    <property type="match status" value="1"/>
</dbReference>
<dbReference type="EMBL" id="JAHBBD010000006">
    <property type="protein sequence ID" value="MBW3082540.1"/>
    <property type="molecule type" value="Genomic_DNA"/>
</dbReference>
<dbReference type="InterPro" id="IPR050985">
    <property type="entry name" value="Alpha-glycosidase_related"/>
</dbReference>